<name>A0ACC0MEA2_RHOML</name>
<evidence type="ECO:0000313" key="2">
    <source>
        <dbReference type="Proteomes" id="UP001062846"/>
    </source>
</evidence>
<reference evidence="1" key="1">
    <citation type="submission" date="2022-02" db="EMBL/GenBank/DDBJ databases">
        <title>Plant Genome Project.</title>
        <authorList>
            <person name="Zhang R.-G."/>
        </authorList>
    </citation>
    <scope>NUCLEOTIDE SEQUENCE</scope>
    <source>
        <strain evidence="1">AT1</strain>
    </source>
</reference>
<dbReference type="Proteomes" id="UP001062846">
    <property type="component" value="Chromosome 9"/>
</dbReference>
<organism evidence="1 2">
    <name type="scientific">Rhododendron molle</name>
    <name type="common">Chinese azalea</name>
    <name type="synonym">Azalea mollis</name>
    <dbReference type="NCBI Taxonomy" id="49168"/>
    <lineage>
        <taxon>Eukaryota</taxon>
        <taxon>Viridiplantae</taxon>
        <taxon>Streptophyta</taxon>
        <taxon>Embryophyta</taxon>
        <taxon>Tracheophyta</taxon>
        <taxon>Spermatophyta</taxon>
        <taxon>Magnoliopsida</taxon>
        <taxon>eudicotyledons</taxon>
        <taxon>Gunneridae</taxon>
        <taxon>Pentapetalae</taxon>
        <taxon>asterids</taxon>
        <taxon>Ericales</taxon>
        <taxon>Ericaceae</taxon>
        <taxon>Ericoideae</taxon>
        <taxon>Rhodoreae</taxon>
        <taxon>Rhododendron</taxon>
    </lineage>
</organism>
<gene>
    <name evidence="1" type="ORF">RHMOL_Rhmol09G0165800</name>
</gene>
<dbReference type="EMBL" id="CM046396">
    <property type="protein sequence ID" value="KAI8539234.1"/>
    <property type="molecule type" value="Genomic_DNA"/>
</dbReference>
<evidence type="ECO:0000313" key="1">
    <source>
        <dbReference type="EMBL" id="KAI8539234.1"/>
    </source>
</evidence>
<keyword evidence="2" id="KW-1185">Reference proteome</keyword>
<protein>
    <submittedName>
        <fullName evidence="1">Uncharacterized protein</fullName>
    </submittedName>
</protein>
<sequence length="238" mass="25968">MEFTCEDFKVGKCKGQKLVDGVTMPLVLQPPEEPKNSNDMQSLLLALEKNNDWFKQIIIKNSAVLLRGFNVRNAEDFNDIVESFGWDHVPYVGPAPRTNVFKRIWTANEGPLSEPIIFHHEMALTPLRGQAEPDLAALQVGDVDAADLAGRVAGGLVEGGGDGGAVRDLMELLGIEVVEEDVEAEGVFNDRERLFGCERGHGGVGEDEDGEGLAVVDLAVDLLRLGEVTVEEAVFWEV</sequence>
<accession>A0ACC0MEA2</accession>
<proteinExistence type="predicted"/>
<comment type="caution">
    <text evidence="1">The sequence shown here is derived from an EMBL/GenBank/DDBJ whole genome shotgun (WGS) entry which is preliminary data.</text>
</comment>